<dbReference type="GO" id="GO:0009279">
    <property type="term" value="C:cell outer membrane"/>
    <property type="evidence" value="ECO:0007669"/>
    <property type="project" value="UniProtKB-SubCell"/>
</dbReference>
<dbReference type="CDD" id="cd08977">
    <property type="entry name" value="SusD"/>
    <property type="match status" value="1"/>
</dbReference>
<accession>A0A927BDQ9</accession>
<evidence type="ECO:0000313" key="7">
    <source>
        <dbReference type="EMBL" id="MBD2768224.1"/>
    </source>
</evidence>
<name>A0A927BDQ9_9BACT</name>
<keyword evidence="4" id="KW-0472">Membrane</keyword>
<dbReference type="SUPFAM" id="SSF48452">
    <property type="entry name" value="TPR-like"/>
    <property type="match status" value="1"/>
</dbReference>
<comment type="subcellular location">
    <subcellularLocation>
        <location evidence="1">Cell outer membrane</location>
    </subcellularLocation>
</comment>
<gene>
    <name evidence="7" type="ORF">IC235_10000</name>
</gene>
<protein>
    <submittedName>
        <fullName evidence="7">RagB/SusD family nutrient uptake outer membrane protein</fullName>
    </submittedName>
</protein>
<dbReference type="Proteomes" id="UP000612233">
    <property type="component" value="Unassembled WGS sequence"/>
</dbReference>
<dbReference type="EMBL" id="JACXAD010000009">
    <property type="protein sequence ID" value="MBD2768224.1"/>
    <property type="molecule type" value="Genomic_DNA"/>
</dbReference>
<keyword evidence="3" id="KW-0732">Signal</keyword>
<evidence type="ECO:0000256" key="4">
    <source>
        <dbReference type="ARBA" id="ARBA00023136"/>
    </source>
</evidence>
<sequence>MQNSANIKPRTLLLAGVVSVLIGASGCNPTTIDPVTDPNNPSLESVITNATPTQINALANGVEASLRLGHTNNAPYNQITGTLGREIIILASNEPRWYTEILGSKTSLDNGAFYSTGSYNTFARTIRAANVLRQSLAATSTVTPVQKQGLLGFCDTYEAIAKLHMLNLMGENGIRIDVADFLKPGKFTVGSAPALANIRQLLDLGATELGQAGTDFSFPLSNGYAGFDTPASFLRFNRAIAARVALYQGDNAGALTALSASFYSPTASLTLGPKITFRPGTAGDQGNSYFQVPNSGPSTLVTVPDNFVSEAETGDQRLSKVSLRTTPRTAGGITGRYDPTVYATQNAPVAIIRNEELILIAAEAKAKTNDITGAVQDINTIRTRSGNLPPYAGATTQAALLNEILRQRRYSLFYEGHFWVDLRRLGKLNPNPTPNITLPYSTGTFRLFDRLAIPFAEVAWDQANP</sequence>
<evidence type="ECO:0000256" key="3">
    <source>
        <dbReference type="ARBA" id="ARBA00022729"/>
    </source>
</evidence>
<feature type="domain" description="RagB/SusD" evidence="6">
    <location>
        <begin position="340"/>
        <end position="425"/>
    </location>
</feature>
<evidence type="ECO:0000259" key="6">
    <source>
        <dbReference type="Pfam" id="PF07980"/>
    </source>
</evidence>
<proteinExistence type="inferred from homology"/>
<evidence type="ECO:0000313" key="8">
    <source>
        <dbReference type="Proteomes" id="UP000612233"/>
    </source>
</evidence>
<dbReference type="InterPro" id="IPR011990">
    <property type="entry name" value="TPR-like_helical_dom_sf"/>
</dbReference>
<dbReference type="InterPro" id="IPR012944">
    <property type="entry name" value="SusD_RagB_dom"/>
</dbReference>
<comment type="similarity">
    <text evidence="2">Belongs to the SusD family.</text>
</comment>
<comment type="caution">
    <text evidence="7">The sequence shown here is derived from an EMBL/GenBank/DDBJ whole genome shotgun (WGS) entry which is preliminary data.</text>
</comment>
<dbReference type="Pfam" id="PF07980">
    <property type="entry name" value="SusD_RagB"/>
    <property type="match status" value="1"/>
</dbReference>
<dbReference type="Gene3D" id="1.25.40.390">
    <property type="match status" value="1"/>
</dbReference>
<dbReference type="AlphaFoldDB" id="A0A927BDQ9"/>
<dbReference type="RefSeq" id="WP_191005037.1">
    <property type="nucleotide sequence ID" value="NZ_JACXAD010000009.1"/>
</dbReference>
<keyword evidence="5" id="KW-0998">Cell outer membrane</keyword>
<evidence type="ECO:0000256" key="1">
    <source>
        <dbReference type="ARBA" id="ARBA00004442"/>
    </source>
</evidence>
<organism evidence="7 8">
    <name type="scientific">Hymenobacter montanus</name>
    <dbReference type="NCBI Taxonomy" id="2771359"/>
    <lineage>
        <taxon>Bacteria</taxon>
        <taxon>Pseudomonadati</taxon>
        <taxon>Bacteroidota</taxon>
        <taxon>Cytophagia</taxon>
        <taxon>Cytophagales</taxon>
        <taxon>Hymenobacteraceae</taxon>
        <taxon>Hymenobacter</taxon>
    </lineage>
</organism>
<reference evidence="7" key="1">
    <citation type="submission" date="2020-09" db="EMBL/GenBank/DDBJ databases">
        <authorList>
            <person name="Kim M.K."/>
        </authorList>
    </citation>
    <scope>NUCLEOTIDE SEQUENCE</scope>
    <source>
        <strain evidence="7">BT664</strain>
    </source>
</reference>
<evidence type="ECO:0000256" key="2">
    <source>
        <dbReference type="ARBA" id="ARBA00006275"/>
    </source>
</evidence>
<keyword evidence="8" id="KW-1185">Reference proteome</keyword>
<evidence type="ECO:0000256" key="5">
    <source>
        <dbReference type="ARBA" id="ARBA00023237"/>
    </source>
</evidence>